<dbReference type="InterPro" id="IPR045076">
    <property type="entry name" value="MutS"/>
</dbReference>
<dbReference type="InterPro" id="IPR027417">
    <property type="entry name" value="P-loop_NTPase"/>
</dbReference>
<keyword evidence="4" id="KW-0067">ATP-binding</keyword>
<dbReference type="OrthoDB" id="10252754at2759"/>
<dbReference type="InterPro" id="IPR000432">
    <property type="entry name" value="DNA_mismatch_repair_MutS_C"/>
</dbReference>
<protein>
    <recommendedName>
        <fullName evidence="8">DNA mismatch repair proteins mutS family domain-containing protein</fullName>
    </recommendedName>
</protein>
<keyword evidence="5" id="KW-0238">DNA-binding</keyword>
<evidence type="ECO:0000256" key="1">
    <source>
        <dbReference type="ARBA" id="ARBA00006271"/>
    </source>
</evidence>
<dbReference type="InParanoid" id="A0A0D2WVV3"/>
<evidence type="ECO:0000256" key="7">
    <source>
        <dbReference type="SAM" id="MobiDB-lite"/>
    </source>
</evidence>
<dbReference type="GO" id="GO:0005524">
    <property type="term" value="F:ATP binding"/>
    <property type="evidence" value="ECO:0007669"/>
    <property type="project" value="UniProtKB-KW"/>
</dbReference>
<accession>A0A0D2WVV3</accession>
<evidence type="ECO:0000313" key="10">
    <source>
        <dbReference type="Proteomes" id="UP000008743"/>
    </source>
</evidence>
<dbReference type="PIRSF" id="PIRSF037677">
    <property type="entry name" value="DNA_mis_repair_Msh6"/>
    <property type="match status" value="1"/>
</dbReference>
<organism evidence="9 10">
    <name type="scientific">Capsaspora owczarzaki (strain ATCC 30864)</name>
    <dbReference type="NCBI Taxonomy" id="595528"/>
    <lineage>
        <taxon>Eukaryota</taxon>
        <taxon>Filasterea</taxon>
        <taxon>Capsaspora</taxon>
    </lineage>
</organism>
<dbReference type="SUPFAM" id="SSF53150">
    <property type="entry name" value="DNA repair protein MutS, domain II"/>
    <property type="match status" value="1"/>
</dbReference>
<dbReference type="FunCoup" id="A0A0D2WVV3">
    <property type="interactions" value="205"/>
</dbReference>
<dbReference type="Gene3D" id="3.40.50.300">
    <property type="entry name" value="P-loop containing nucleotide triphosphate hydrolases"/>
    <property type="match status" value="1"/>
</dbReference>
<dbReference type="GO" id="GO:0030983">
    <property type="term" value="F:mismatched DNA binding"/>
    <property type="evidence" value="ECO:0007669"/>
    <property type="project" value="InterPro"/>
</dbReference>
<dbReference type="Gene3D" id="1.10.1420.10">
    <property type="match status" value="1"/>
</dbReference>
<evidence type="ECO:0000256" key="2">
    <source>
        <dbReference type="ARBA" id="ARBA00022741"/>
    </source>
</evidence>
<dbReference type="SMART" id="SM00534">
    <property type="entry name" value="MUTSac"/>
    <property type="match status" value="1"/>
</dbReference>
<dbReference type="eggNOG" id="ENOG502QUUG">
    <property type="taxonomic scope" value="Eukaryota"/>
</dbReference>
<evidence type="ECO:0000256" key="5">
    <source>
        <dbReference type="ARBA" id="ARBA00023125"/>
    </source>
</evidence>
<dbReference type="EMBL" id="KE346373">
    <property type="protein sequence ID" value="KJE97015.1"/>
    <property type="molecule type" value="Genomic_DNA"/>
</dbReference>
<dbReference type="STRING" id="595528.A0A0D2WVV3"/>
<evidence type="ECO:0000256" key="3">
    <source>
        <dbReference type="ARBA" id="ARBA00022763"/>
    </source>
</evidence>
<name>A0A0D2WVV3_CAPO3</name>
<evidence type="ECO:0000259" key="8">
    <source>
        <dbReference type="PROSITE" id="PS00486"/>
    </source>
</evidence>
<feature type="domain" description="DNA mismatch repair proteins mutS family" evidence="8">
    <location>
        <begin position="928"/>
        <end position="944"/>
    </location>
</feature>
<dbReference type="InterPro" id="IPR016151">
    <property type="entry name" value="DNA_mismatch_repair_MutS_N"/>
</dbReference>
<dbReference type="PROSITE" id="PS00486">
    <property type="entry name" value="DNA_MISMATCH_REPAIR_2"/>
    <property type="match status" value="1"/>
</dbReference>
<reference evidence="10" key="1">
    <citation type="submission" date="2011-02" db="EMBL/GenBank/DDBJ databases">
        <title>The Genome Sequence of Capsaspora owczarzaki ATCC 30864.</title>
        <authorList>
            <person name="Russ C."/>
            <person name="Cuomo C."/>
            <person name="Burger G."/>
            <person name="Gray M.W."/>
            <person name="Holland P.W.H."/>
            <person name="King N."/>
            <person name="Lang F.B.F."/>
            <person name="Roger A.J."/>
            <person name="Ruiz-Trillo I."/>
            <person name="Young S.K."/>
            <person name="Zeng Q."/>
            <person name="Gargeya S."/>
            <person name="Alvarado L."/>
            <person name="Berlin A."/>
            <person name="Chapman S.B."/>
            <person name="Chen Z."/>
            <person name="Freedman E."/>
            <person name="Gellesch M."/>
            <person name="Goldberg J."/>
            <person name="Griggs A."/>
            <person name="Gujja S."/>
            <person name="Heilman E."/>
            <person name="Heiman D."/>
            <person name="Howarth C."/>
            <person name="Mehta T."/>
            <person name="Neiman D."/>
            <person name="Pearson M."/>
            <person name="Roberts A."/>
            <person name="Saif S."/>
            <person name="Shea T."/>
            <person name="Shenoy N."/>
            <person name="Sisk P."/>
            <person name="Stolte C."/>
            <person name="Sykes S."/>
            <person name="White J."/>
            <person name="Yandava C."/>
            <person name="Haas B."/>
            <person name="Nusbaum C."/>
            <person name="Birren B."/>
        </authorList>
    </citation>
    <scope>NUCLEOTIDE SEQUENCE</scope>
    <source>
        <strain evidence="10">ATCC 30864</strain>
    </source>
</reference>
<dbReference type="PANTHER" id="PTHR11361:SF34">
    <property type="entry name" value="DNA MISMATCH REPAIR PROTEIN MSH1, MITOCHONDRIAL"/>
    <property type="match status" value="1"/>
</dbReference>
<dbReference type="InterPro" id="IPR007696">
    <property type="entry name" value="DNA_mismatch_repair_MutS_core"/>
</dbReference>
<feature type="compositionally biased region" description="Low complexity" evidence="7">
    <location>
        <begin position="116"/>
        <end position="133"/>
    </location>
</feature>
<dbReference type="SMART" id="SM00533">
    <property type="entry name" value="MUTSd"/>
    <property type="match status" value="1"/>
</dbReference>
<feature type="region of interest" description="Disordered" evidence="7">
    <location>
        <begin position="1"/>
        <end position="30"/>
    </location>
</feature>
<dbReference type="Pfam" id="PF01624">
    <property type="entry name" value="MutS_I"/>
    <property type="match status" value="1"/>
</dbReference>
<dbReference type="GO" id="GO:0140664">
    <property type="term" value="F:ATP-dependent DNA damage sensor activity"/>
    <property type="evidence" value="ECO:0007669"/>
    <property type="project" value="InterPro"/>
</dbReference>
<keyword evidence="10" id="KW-1185">Reference proteome</keyword>
<dbReference type="GO" id="GO:0005739">
    <property type="term" value="C:mitochondrion"/>
    <property type="evidence" value="ECO:0007669"/>
    <property type="project" value="TreeGrafter"/>
</dbReference>
<dbReference type="Pfam" id="PF05192">
    <property type="entry name" value="MutS_III"/>
    <property type="match status" value="1"/>
</dbReference>
<dbReference type="Gene3D" id="3.40.1170.10">
    <property type="entry name" value="DNA repair protein MutS, domain I"/>
    <property type="match status" value="1"/>
</dbReference>
<keyword evidence="6" id="KW-0234">DNA repair</keyword>
<dbReference type="Proteomes" id="UP000008743">
    <property type="component" value="Unassembled WGS sequence"/>
</dbReference>
<dbReference type="InterPro" id="IPR036678">
    <property type="entry name" value="MutS_con_dom_sf"/>
</dbReference>
<proteinExistence type="inferred from homology"/>
<feature type="region of interest" description="Disordered" evidence="7">
    <location>
        <begin position="555"/>
        <end position="583"/>
    </location>
</feature>
<gene>
    <name evidence="9" type="ORF">CAOG_009102</name>
</gene>
<dbReference type="SUPFAM" id="SSF52540">
    <property type="entry name" value="P-loop containing nucleoside triphosphate hydrolases"/>
    <property type="match status" value="1"/>
</dbReference>
<dbReference type="RefSeq" id="XP_011270759.1">
    <property type="nucleotide sequence ID" value="XM_011272457.1"/>
</dbReference>
<evidence type="ECO:0000313" key="9">
    <source>
        <dbReference type="EMBL" id="KJE97015.1"/>
    </source>
</evidence>
<evidence type="ECO:0000256" key="6">
    <source>
        <dbReference type="ARBA" id="ARBA00023204"/>
    </source>
</evidence>
<comment type="similarity">
    <text evidence="1">Belongs to the DNA mismatch repair MutS family.</text>
</comment>
<dbReference type="Pfam" id="PF00488">
    <property type="entry name" value="MutS_V"/>
    <property type="match status" value="1"/>
</dbReference>
<dbReference type="AlphaFoldDB" id="A0A0D2WVV3"/>
<dbReference type="SUPFAM" id="SSF55271">
    <property type="entry name" value="DNA repair protein MutS, domain I"/>
    <property type="match status" value="1"/>
</dbReference>
<dbReference type="InterPro" id="IPR007695">
    <property type="entry name" value="DNA_mismatch_repair_MutS-lik_N"/>
</dbReference>
<dbReference type="PANTHER" id="PTHR11361">
    <property type="entry name" value="DNA MISMATCH REPAIR PROTEIN MUTS FAMILY MEMBER"/>
    <property type="match status" value="1"/>
</dbReference>
<dbReference type="GO" id="GO:0043504">
    <property type="term" value="P:mitochondrial DNA repair"/>
    <property type="evidence" value="ECO:0007669"/>
    <property type="project" value="TreeGrafter"/>
</dbReference>
<dbReference type="GO" id="GO:0005634">
    <property type="term" value="C:nucleus"/>
    <property type="evidence" value="ECO:0007669"/>
    <property type="project" value="TreeGrafter"/>
</dbReference>
<dbReference type="SUPFAM" id="SSF48334">
    <property type="entry name" value="DNA repair protein MutS, domain III"/>
    <property type="match status" value="2"/>
</dbReference>
<keyword evidence="3" id="KW-0227">DNA damage</keyword>
<dbReference type="InterPro" id="IPR017261">
    <property type="entry name" value="DNA_mismatch_repair_MutS/MSH"/>
</dbReference>
<keyword evidence="2" id="KW-0547">Nucleotide-binding</keyword>
<feature type="compositionally biased region" description="Low complexity" evidence="7">
    <location>
        <begin position="555"/>
        <end position="569"/>
    </location>
</feature>
<feature type="region of interest" description="Disordered" evidence="7">
    <location>
        <begin position="104"/>
        <end position="133"/>
    </location>
</feature>
<dbReference type="GO" id="GO:0006298">
    <property type="term" value="P:mismatch repair"/>
    <property type="evidence" value="ECO:0007669"/>
    <property type="project" value="InterPro"/>
</dbReference>
<dbReference type="InterPro" id="IPR036187">
    <property type="entry name" value="DNA_mismatch_repair_MutS_sf"/>
</dbReference>
<sequence>MLRFASAVGHGRPPLPRIPSNGLATRTSTPAASGARACGALHAEPAHRCESAFAKTAQAQRPASRRWLHTSAAMTASLLSHTGTSARAHTAGQVPIPLRCGSTQAPPSTTAPFPLTSTPIRPATTSSTSSTSNPGSLGVMQVYNTIKSRYSQPDQIVLFQFGKFFELYGQDAETGASTLNIQLTSKDGLKFAGFPAANSLNRIAQLVKAGFTVVEVCEIEGLEQGGLRYRAVTRIISRGNQIDLIDSDAENNVVYLHGASSSTSHRIGVVWSDLSTAELYAGSISPSRLPELLSSLRPVELVVESAALKDLVRQFMNAAAAVPAVTALEANAINGMLAWLESRYPMPTHRIKLLGLHHRPALDQDPSQHRALHHQPMQVDPVSCAALELFEPVPGNAASSTLFATIKHTQTSMGGRLLRRSLMEPLTDIELIRKRQDHTAFFMFDEPRRNRVRSTFGGIKDVPRTLGSIFRHGVKIWRFANHVADLIDSLAAAAGVATTIREQFSLPNSPTLDAELLKPLEDARVQALCKYLSTYVGLAETATASLAAAAATTSATSAPSASAKKSSSSSKRKKASSPANAAVPAVPVAAGNADLAMDEPQDPDDEERPRYVLVSQRIQELHSKRASYLEDLNQLVQGYSTIDRGMTPAMLVDARDGCLIVSEFATPDILKSSPDLTIVRTSARAPRDAFSPYARLNPGVKRPALSGRVSVLSSPRLQEFRRQHVEMDDEMLQAQEQVRQDICSRIQAEIAVITAASESISQIDVAISHAHTAQRYDWTRPTLVSASGVLDIRGGFHPVLDALQMKDSATANQVSFTPNDCVMSVAEPARGVQAAPSPNNTAPARAAHCWIITGANMGGKSTFMRQNALIVLLAQMGSHVPALSATIGIVDRLFTRVGASDNLVKHKSTFMVEMSETARILREATSRSFVIVDEIGRGTSTTDGVALSWAVLSYLHTKTRCRMLFATHFLEVAQRCQEHPQLLRNAACHMVRVLHSTEGQPSFTHQIVPGVALRSYGIEVAELAGLPAAVVDEARWIAGQLQQEQEARKGVFSTLSDHHVSG</sequence>
<dbReference type="PhylomeDB" id="A0A0D2WVV3"/>
<evidence type="ECO:0000256" key="4">
    <source>
        <dbReference type="ARBA" id="ARBA00022840"/>
    </source>
</evidence>